<dbReference type="AlphaFoldDB" id="A0AAU9KKF6"/>
<dbReference type="InterPro" id="IPR036457">
    <property type="entry name" value="PPM-type-like_dom_sf"/>
</dbReference>
<evidence type="ECO:0000256" key="2">
    <source>
        <dbReference type="ARBA" id="ARBA00022723"/>
    </source>
</evidence>
<dbReference type="GO" id="GO:0046872">
    <property type="term" value="F:metal ion binding"/>
    <property type="evidence" value="ECO:0007669"/>
    <property type="project" value="UniProtKB-KW"/>
</dbReference>
<proteinExistence type="inferred from homology"/>
<sequence>MGPYLSAPRTEKRTQISENSRVRYAASDMQGWRMTMEDAKITNINFDASSELFGVYDGHGGHEVAQFVTRHLSQELLQNANYRQGRIDLALQETYLRLDELQVTQDGMKELVRISKDLPDSTPVNANDMIIQAGCTAVTALIKGNELYVANAGDSRCVLCRNGQAVELSIDHKPDMPEEKNRIYRAGGNVEDGRVMGNLNLSRCIGDLEYKQNRSIPPKDQIISAYPDIRRETLTPNDEFMVLACDGVWDMLTSQQCVSFVRERINTKPLQQIIEEMLDRCLAPSVGANAGLGCDNMTAIIVQFKHPLS</sequence>
<organism evidence="8 9">
    <name type="scientific">Blepharisma stoltei</name>
    <dbReference type="NCBI Taxonomy" id="1481888"/>
    <lineage>
        <taxon>Eukaryota</taxon>
        <taxon>Sar</taxon>
        <taxon>Alveolata</taxon>
        <taxon>Ciliophora</taxon>
        <taxon>Postciliodesmatophora</taxon>
        <taxon>Heterotrichea</taxon>
        <taxon>Heterotrichida</taxon>
        <taxon>Blepharismidae</taxon>
        <taxon>Blepharisma</taxon>
    </lineage>
</organism>
<evidence type="ECO:0000256" key="4">
    <source>
        <dbReference type="ARBA" id="ARBA00022912"/>
    </source>
</evidence>
<dbReference type="GO" id="GO:0016020">
    <property type="term" value="C:membrane"/>
    <property type="evidence" value="ECO:0007669"/>
    <property type="project" value="UniProtKB-SubCell"/>
</dbReference>
<accession>A0AAU9KKF6</accession>
<keyword evidence="9" id="KW-1185">Reference proteome</keyword>
<evidence type="ECO:0000256" key="1">
    <source>
        <dbReference type="ARBA" id="ARBA00004170"/>
    </source>
</evidence>
<dbReference type="PROSITE" id="PS01032">
    <property type="entry name" value="PPM_1"/>
    <property type="match status" value="1"/>
</dbReference>
<protein>
    <recommendedName>
        <fullName evidence="7">PPM-type phosphatase domain-containing protein</fullName>
    </recommendedName>
</protein>
<dbReference type="EMBL" id="CAJZBQ010000064">
    <property type="protein sequence ID" value="CAG9336276.1"/>
    <property type="molecule type" value="Genomic_DNA"/>
</dbReference>
<dbReference type="SUPFAM" id="SSF81606">
    <property type="entry name" value="PP2C-like"/>
    <property type="match status" value="1"/>
</dbReference>
<evidence type="ECO:0000256" key="5">
    <source>
        <dbReference type="ARBA" id="ARBA00023136"/>
    </source>
</evidence>
<dbReference type="FunFam" id="3.60.40.10:FF:000140">
    <property type="entry name" value="Protein phosphatase 2C"/>
    <property type="match status" value="1"/>
</dbReference>
<gene>
    <name evidence="8" type="ORF">BSTOLATCC_MIC66156</name>
</gene>
<dbReference type="Proteomes" id="UP001162131">
    <property type="component" value="Unassembled WGS sequence"/>
</dbReference>
<dbReference type="GO" id="GO:0004722">
    <property type="term" value="F:protein serine/threonine phosphatase activity"/>
    <property type="evidence" value="ECO:0007669"/>
    <property type="project" value="InterPro"/>
</dbReference>
<dbReference type="Pfam" id="PF00481">
    <property type="entry name" value="PP2C"/>
    <property type="match status" value="1"/>
</dbReference>
<name>A0AAU9KKF6_9CILI</name>
<dbReference type="PANTHER" id="PTHR13832">
    <property type="entry name" value="PROTEIN PHOSPHATASE 2C"/>
    <property type="match status" value="1"/>
</dbReference>
<comment type="similarity">
    <text evidence="6">Belongs to the PP2C family.</text>
</comment>
<feature type="domain" description="PPM-type phosphatase" evidence="7">
    <location>
        <begin position="23"/>
        <end position="304"/>
    </location>
</feature>
<dbReference type="InterPro" id="IPR015655">
    <property type="entry name" value="PP2C"/>
</dbReference>
<evidence type="ECO:0000256" key="6">
    <source>
        <dbReference type="RuleBase" id="RU003465"/>
    </source>
</evidence>
<evidence type="ECO:0000313" key="8">
    <source>
        <dbReference type="EMBL" id="CAG9336276.1"/>
    </source>
</evidence>
<dbReference type="InterPro" id="IPR001932">
    <property type="entry name" value="PPM-type_phosphatase-like_dom"/>
</dbReference>
<dbReference type="CDD" id="cd00143">
    <property type="entry name" value="PP2Cc"/>
    <property type="match status" value="1"/>
</dbReference>
<keyword evidence="2" id="KW-0479">Metal-binding</keyword>
<evidence type="ECO:0000256" key="3">
    <source>
        <dbReference type="ARBA" id="ARBA00022801"/>
    </source>
</evidence>
<evidence type="ECO:0000259" key="7">
    <source>
        <dbReference type="PROSITE" id="PS51746"/>
    </source>
</evidence>
<comment type="caution">
    <text evidence="8">The sequence shown here is derived from an EMBL/GenBank/DDBJ whole genome shotgun (WGS) entry which is preliminary data.</text>
</comment>
<keyword evidence="3 6" id="KW-0378">Hydrolase</keyword>
<keyword evidence="5" id="KW-0472">Membrane</keyword>
<reference evidence="8" key="1">
    <citation type="submission" date="2021-09" db="EMBL/GenBank/DDBJ databases">
        <authorList>
            <consortium name="AG Swart"/>
            <person name="Singh M."/>
            <person name="Singh A."/>
            <person name="Seah K."/>
            <person name="Emmerich C."/>
        </authorList>
    </citation>
    <scope>NUCLEOTIDE SEQUENCE</scope>
    <source>
        <strain evidence="8">ATCC30299</strain>
    </source>
</reference>
<evidence type="ECO:0000313" key="9">
    <source>
        <dbReference type="Proteomes" id="UP001162131"/>
    </source>
</evidence>
<dbReference type="InterPro" id="IPR000222">
    <property type="entry name" value="PP2C_BS"/>
</dbReference>
<dbReference type="SMART" id="SM00332">
    <property type="entry name" value="PP2Cc"/>
    <property type="match status" value="1"/>
</dbReference>
<keyword evidence="4 6" id="KW-0904">Protein phosphatase</keyword>
<dbReference type="Gene3D" id="3.60.40.10">
    <property type="entry name" value="PPM-type phosphatase domain"/>
    <property type="match status" value="1"/>
</dbReference>
<dbReference type="PANTHER" id="PTHR13832:SF840">
    <property type="entry name" value="PROTEIN PHOSPHATASE 2C 60-RELATED"/>
    <property type="match status" value="1"/>
</dbReference>
<dbReference type="PROSITE" id="PS51746">
    <property type="entry name" value="PPM_2"/>
    <property type="match status" value="1"/>
</dbReference>
<comment type="subcellular location">
    <subcellularLocation>
        <location evidence="1">Membrane</location>
        <topology evidence="1">Peripheral membrane protein</topology>
    </subcellularLocation>
</comment>